<comment type="caution">
    <text evidence="11">The sequence shown here is derived from an EMBL/GenBank/DDBJ whole genome shotgun (WGS) entry which is preliminary data.</text>
</comment>
<protein>
    <recommendedName>
        <fullName evidence="8">Putative tRNA (cytidine(32)/guanosine(34)-2'-O)-methyltransferase</fullName>
        <ecNumber evidence="8">2.1.1.205</ecNumber>
    </recommendedName>
    <alternativeName>
        <fullName evidence="8">2'-O-ribose RNA methyltransferase TRM7 homolog</fullName>
    </alternativeName>
</protein>
<dbReference type="HAMAP" id="MF_01547">
    <property type="entry name" value="RNA_methyltr_E"/>
    <property type="match status" value="1"/>
</dbReference>
<comment type="subcellular location">
    <subcellularLocation>
        <location evidence="8">Cytoplasm</location>
    </subcellularLocation>
</comment>
<feature type="binding site" evidence="8">
    <location>
        <position position="53"/>
    </location>
    <ligand>
        <name>S-adenosyl-L-methionine</name>
        <dbReference type="ChEBI" id="CHEBI:59789"/>
    </ligand>
</feature>
<evidence type="ECO:0000256" key="8">
    <source>
        <dbReference type="HAMAP-Rule" id="MF_03162"/>
    </source>
</evidence>
<dbReference type="PANTHER" id="PTHR10920:SF12">
    <property type="entry name" value="TRNA (CYTIDINE(32)_GUANOSINE(34)-2'-O)-METHYLTRANSFERASE-RELATED"/>
    <property type="match status" value="1"/>
</dbReference>
<feature type="region of interest" description="Disordered" evidence="9">
    <location>
        <begin position="278"/>
        <end position="303"/>
    </location>
</feature>
<dbReference type="InterPro" id="IPR050082">
    <property type="entry name" value="RNA_methyltr_RlmE"/>
</dbReference>
<dbReference type="GO" id="GO:0005737">
    <property type="term" value="C:cytoplasm"/>
    <property type="evidence" value="ECO:0007669"/>
    <property type="project" value="UniProtKB-SubCell"/>
</dbReference>
<evidence type="ECO:0000256" key="1">
    <source>
        <dbReference type="ARBA" id="ARBA00022490"/>
    </source>
</evidence>
<dbReference type="InterPro" id="IPR002877">
    <property type="entry name" value="RNA_MeTrfase_FtsJ_dom"/>
</dbReference>
<dbReference type="EC" id="2.1.1.205" evidence="8"/>
<dbReference type="GO" id="GO:0006364">
    <property type="term" value="P:rRNA processing"/>
    <property type="evidence" value="ECO:0007669"/>
    <property type="project" value="UniProtKB-KW"/>
</dbReference>
<dbReference type="FunFam" id="3.40.50.150:FF:000220">
    <property type="entry name" value="CAMK protein kinase"/>
    <property type="match status" value="1"/>
</dbReference>
<evidence type="ECO:0000256" key="5">
    <source>
        <dbReference type="ARBA" id="ARBA00022691"/>
    </source>
</evidence>
<dbReference type="EMBL" id="BRXX01000373">
    <property type="protein sequence ID" value="GMI07995.1"/>
    <property type="molecule type" value="Genomic_DNA"/>
</dbReference>
<evidence type="ECO:0000256" key="3">
    <source>
        <dbReference type="ARBA" id="ARBA00022603"/>
    </source>
</evidence>
<reference evidence="12" key="1">
    <citation type="journal article" date="2023" name="Commun. Biol.">
        <title>Genome analysis of Parmales, the sister group of diatoms, reveals the evolutionary specialization of diatoms from phago-mixotrophs to photoautotrophs.</title>
        <authorList>
            <person name="Ban H."/>
            <person name="Sato S."/>
            <person name="Yoshikawa S."/>
            <person name="Yamada K."/>
            <person name="Nakamura Y."/>
            <person name="Ichinomiya M."/>
            <person name="Sato N."/>
            <person name="Blanc-Mathieu R."/>
            <person name="Endo H."/>
            <person name="Kuwata A."/>
            <person name="Ogata H."/>
        </authorList>
    </citation>
    <scope>NUCLEOTIDE SEQUENCE [LARGE SCALE GENOMIC DNA]</scope>
    <source>
        <strain evidence="12">NIES 3699</strain>
    </source>
</reference>
<feature type="domain" description="Ribosomal RNA methyltransferase FtsJ" evidence="10">
    <location>
        <begin position="21"/>
        <end position="210"/>
    </location>
</feature>
<comment type="similarity">
    <text evidence="8">Belongs to the class I-like SAM-binding methyltransferase superfamily. RNA methyltransferase RlmE family. TRM7 subfamily.</text>
</comment>
<dbReference type="Proteomes" id="UP001165160">
    <property type="component" value="Unassembled WGS sequence"/>
</dbReference>
<keyword evidence="3 8" id="KW-0489">Methyltransferase</keyword>
<dbReference type="PANTHER" id="PTHR10920">
    <property type="entry name" value="RIBOSOMAL RNA METHYLTRANSFERASE"/>
    <property type="match status" value="1"/>
</dbReference>
<evidence type="ECO:0000256" key="9">
    <source>
        <dbReference type="SAM" id="MobiDB-lite"/>
    </source>
</evidence>
<dbReference type="InterPro" id="IPR028590">
    <property type="entry name" value="RNA_methyltr_E_TRM7"/>
</dbReference>
<dbReference type="HAMAP" id="MF_03162">
    <property type="entry name" value="RNA_methyltr_E_TRM7"/>
    <property type="match status" value="1"/>
</dbReference>
<dbReference type="InterPro" id="IPR015507">
    <property type="entry name" value="rRNA-MeTfrase_E"/>
</dbReference>
<evidence type="ECO:0000256" key="4">
    <source>
        <dbReference type="ARBA" id="ARBA00022679"/>
    </source>
</evidence>
<feature type="binding site" evidence="8">
    <location>
        <position position="86"/>
    </location>
    <ligand>
        <name>S-adenosyl-L-methionine</name>
        <dbReference type="ChEBI" id="CHEBI:59789"/>
    </ligand>
</feature>
<evidence type="ECO:0000259" key="10">
    <source>
        <dbReference type="Pfam" id="PF01728"/>
    </source>
</evidence>
<feature type="binding site" evidence="8">
    <location>
        <position position="55"/>
    </location>
    <ligand>
        <name>S-adenosyl-L-methionine</name>
        <dbReference type="ChEBI" id="CHEBI:59789"/>
    </ligand>
</feature>
<keyword evidence="12" id="KW-1185">Reference proteome</keyword>
<proteinExistence type="inferred from homology"/>
<evidence type="ECO:0000256" key="2">
    <source>
        <dbReference type="ARBA" id="ARBA00022552"/>
    </source>
</evidence>
<comment type="catalytic activity">
    <reaction evidence="7 8">
        <text>cytidine(32)/guanosine(34) in tRNA + 2 S-adenosyl-L-methionine = 2'-O-methylcytidine(32)/2'-O-methylguanosine(34) in tRNA + 2 S-adenosyl-L-homocysteine + 2 H(+)</text>
        <dbReference type="Rhea" id="RHEA:42396"/>
        <dbReference type="Rhea" id="RHEA-COMP:10246"/>
        <dbReference type="Rhea" id="RHEA-COMP:10247"/>
        <dbReference type="ChEBI" id="CHEBI:15378"/>
        <dbReference type="ChEBI" id="CHEBI:57856"/>
        <dbReference type="ChEBI" id="CHEBI:59789"/>
        <dbReference type="ChEBI" id="CHEBI:74269"/>
        <dbReference type="ChEBI" id="CHEBI:74445"/>
        <dbReference type="ChEBI" id="CHEBI:74495"/>
        <dbReference type="ChEBI" id="CHEBI:82748"/>
        <dbReference type="EC" id="2.1.1.205"/>
    </reaction>
</comment>
<feature type="binding site" evidence="8">
    <location>
        <position position="102"/>
    </location>
    <ligand>
        <name>S-adenosyl-L-methionine</name>
        <dbReference type="ChEBI" id="CHEBI:59789"/>
    </ligand>
</feature>
<dbReference type="InterPro" id="IPR029063">
    <property type="entry name" value="SAM-dependent_MTases_sf"/>
</dbReference>
<dbReference type="Gene3D" id="3.40.50.150">
    <property type="entry name" value="Vaccinia Virus protein VP39"/>
    <property type="match status" value="1"/>
</dbReference>
<feature type="active site" description="Proton acceptor" evidence="8">
    <location>
        <position position="167"/>
    </location>
</feature>
<dbReference type="GO" id="GO:0106340">
    <property type="term" value="F:tRNA (guanosine(34)-2'-O)-methyltransferase activity"/>
    <property type="evidence" value="ECO:0007669"/>
    <property type="project" value="UniProtKB-ARBA"/>
</dbReference>
<dbReference type="GO" id="GO:0002128">
    <property type="term" value="P:tRNA nucleoside ribose methylation"/>
    <property type="evidence" value="ECO:0007669"/>
    <property type="project" value="UniProtKB-UniRule"/>
</dbReference>
<dbReference type="GO" id="GO:0002181">
    <property type="term" value="P:cytoplasmic translation"/>
    <property type="evidence" value="ECO:0007669"/>
    <property type="project" value="UniProtKB-UniRule"/>
</dbReference>
<comment type="function">
    <text evidence="8">Methylates the 2'-O-ribose of nucleotides at positions 32 and 34 of the tRNA anticodon loop of substrate tRNAs.</text>
</comment>
<evidence type="ECO:0000313" key="11">
    <source>
        <dbReference type="EMBL" id="GMI07995.1"/>
    </source>
</evidence>
<dbReference type="AlphaFoldDB" id="A0A9W7CLR8"/>
<organism evidence="11 12">
    <name type="scientific">Triparma verrucosa</name>
    <dbReference type="NCBI Taxonomy" id="1606542"/>
    <lineage>
        <taxon>Eukaryota</taxon>
        <taxon>Sar</taxon>
        <taxon>Stramenopiles</taxon>
        <taxon>Ochrophyta</taxon>
        <taxon>Bolidophyceae</taxon>
        <taxon>Parmales</taxon>
        <taxon>Triparmaceae</taxon>
        <taxon>Triparma</taxon>
    </lineage>
</organism>
<keyword evidence="5 8" id="KW-0949">S-adenosyl-L-methionine</keyword>
<keyword evidence="2" id="KW-0698">rRNA processing</keyword>
<dbReference type="SUPFAM" id="SSF53335">
    <property type="entry name" value="S-adenosyl-L-methionine-dependent methyltransferases"/>
    <property type="match status" value="1"/>
</dbReference>
<accession>A0A9W7CLR8</accession>
<gene>
    <name evidence="11" type="ORF">TrVE_jg13317</name>
</gene>
<feature type="binding site" evidence="8">
    <location>
        <position position="127"/>
    </location>
    <ligand>
        <name>S-adenosyl-L-methionine</name>
        <dbReference type="ChEBI" id="CHEBI:59789"/>
    </ligand>
</feature>
<evidence type="ECO:0000256" key="6">
    <source>
        <dbReference type="ARBA" id="ARBA00022694"/>
    </source>
</evidence>
<sequence>MGKLSKDKRDIFYRRAKELGYRARSAFKLLQLDKEFDLLSDATRAVDLCAAPGSWSQVLASRLSSNHSSNSSSNSSSTPPCVVSVDLQAMAPIPGCTILQGDITSSSTATKIISNFHGLRAHIVICDGAPDVTGLHDIDEYIQGQLLLAAVNITTHVLEENGTFVAKIFRGRDVNLLYDQLRILFKRVSIAKPTSSRNSSIEAFVVCQGFKGGDYNDLPLEGGFGGEGSGGLTDPSMHKTERDRFAVPFIACGDLDGKEGEVPVEGFLDADRSYDVDEGKEGLKAVQPPIKPPYETHSNLKEK</sequence>
<keyword evidence="1 8" id="KW-0963">Cytoplasm</keyword>
<evidence type="ECO:0000313" key="12">
    <source>
        <dbReference type="Proteomes" id="UP001165160"/>
    </source>
</evidence>
<keyword evidence="6 8" id="KW-0819">tRNA processing</keyword>
<evidence type="ECO:0000256" key="7">
    <source>
        <dbReference type="ARBA" id="ARBA00048902"/>
    </source>
</evidence>
<keyword evidence="4 8" id="KW-0808">Transferase</keyword>
<dbReference type="Pfam" id="PF01728">
    <property type="entry name" value="FtsJ"/>
    <property type="match status" value="1"/>
</dbReference>
<name>A0A9W7CLR8_9STRA</name>